<gene>
    <name evidence="5" type="ORF">RB2654_19808</name>
</gene>
<dbReference type="InterPro" id="IPR036388">
    <property type="entry name" value="WH-like_DNA-bd_sf"/>
</dbReference>
<accession>A3VAC2</accession>
<keyword evidence="6" id="KW-1185">Reference proteome</keyword>
<dbReference type="PANTHER" id="PTHR30154:SF34">
    <property type="entry name" value="TRANSCRIPTIONAL REGULATOR AZLB"/>
    <property type="match status" value="1"/>
</dbReference>
<evidence type="ECO:0000313" key="6">
    <source>
        <dbReference type="Proteomes" id="UP000002931"/>
    </source>
</evidence>
<dbReference type="InterPro" id="IPR019888">
    <property type="entry name" value="Tscrpt_reg_AsnC-like"/>
</dbReference>
<keyword evidence="2" id="KW-0238">DNA-binding</keyword>
<dbReference type="AlphaFoldDB" id="A3VAC2"/>
<dbReference type="InterPro" id="IPR019887">
    <property type="entry name" value="Tscrpt_reg_AsnC/Lrp_C"/>
</dbReference>
<keyword evidence="1" id="KW-0805">Transcription regulation</keyword>
<dbReference type="SUPFAM" id="SSF46785">
    <property type="entry name" value="Winged helix' DNA-binding domain"/>
    <property type="match status" value="1"/>
</dbReference>
<dbReference type="Gene3D" id="3.30.70.920">
    <property type="match status" value="1"/>
</dbReference>
<dbReference type="InterPro" id="IPR011008">
    <property type="entry name" value="Dimeric_a/b-barrel"/>
</dbReference>
<organism evidence="5 6">
    <name type="scientific">Maritimibacter alkaliphilus HTCC2654</name>
    <dbReference type="NCBI Taxonomy" id="314271"/>
    <lineage>
        <taxon>Bacteria</taxon>
        <taxon>Pseudomonadati</taxon>
        <taxon>Pseudomonadota</taxon>
        <taxon>Alphaproteobacteria</taxon>
        <taxon>Rhodobacterales</taxon>
        <taxon>Roseobacteraceae</taxon>
        <taxon>Maritimibacter</taxon>
    </lineage>
</organism>
<dbReference type="Proteomes" id="UP000002931">
    <property type="component" value="Unassembled WGS sequence"/>
</dbReference>
<protein>
    <submittedName>
        <fullName evidence="5">Transcriptional regulator, AsnC family protein</fullName>
    </submittedName>
</protein>
<evidence type="ECO:0000259" key="4">
    <source>
        <dbReference type="PROSITE" id="PS50956"/>
    </source>
</evidence>
<dbReference type="eggNOG" id="COG1522">
    <property type="taxonomic scope" value="Bacteria"/>
</dbReference>
<keyword evidence="3" id="KW-0804">Transcription</keyword>
<dbReference type="InterPro" id="IPR036390">
    <property type="entry name" value="WH_DNA-bd_sf"/>
</dbReference>
<dbReference type="PANTHER" id="PTHR30154">
    <property type="entry name" value="LEUCINE-RESPONSIVE REGULATORY PROTEIN"/>
    <property type="match status" value="1"/>
</dbReference>
<evidence type="ECO:0000256" key="3">
    <source>
        <dbReference type="ARBA" id="ARBA00023163"/>
    </source>
</evidence>
<name>A3VAC2_9RHOB</name>
<comment type="caution">
    <text evidence="5">The sequence shown here is derived from an EMBL/GenBank/DDBJ whole genome shotgun (WGS) entry which is preliminary data.</text>
</comment>
<sequence length="165" mass="18367">MGSCAKSALCEESMRIDDTDRRLLRRLLADPELSSGALADLAGVTPATASRRIDKMTREGVIRGQFAVIDWSALGYDVQVSLRFTIDKTNPRAFDEFLAAAREVPEVTEIQTFLGKVDVRLHVIARDMGHYQQIYRDRILTLPHIAEIEALMQVASIAERGALPL</sequence>
<dbReference type="GO" id="GO:0043565">
    <property type="term" value="F:sequence-specific DNA binding"/>
    <property type="evidence" value="ECO:0007669"/>
    <property type="project" value="InterPro"/>
</dbReference>
<dbReference type="STRING" id="314271.RB2654_19808"/>
<dbReference type="GO" id="GO:0005829">
    <property type="term" value="C:cytosol"/>
    <property type="evidence" value="ECO:0007669"/>
    <property type="project" value="TreeGrafter"/>
</dbReference>
<dbReference type="GO" id="GO:0043200">
    <property type="term" value="P:response to amino acid"/>
    <property type="evidence" value="ECO:0007669"/>
    <property type="project" value="TreeGrafter"/>
</dbReference>
<evidence type="ECO:0000256" key="1">
    <source>
        <dbReference type="ARBA" id="ARBA00023015"/>
    </source>
</evidence>
<dbReference type="Pfam" id="PF13412">
    <property type="entry name" value="HTH_24"/>
    <property type="match status" value="1"/>
</dbReference>
<dbReference type="PRINTS" id="PR00033">
    <property type="entry name" value="HTHASNC"/>
</dbReference>
<reference evidence="5 6" key="1">
    <citation type="journal article" date="2010" name="J. Bacteriol.">
        <title>Genome sequences of Pelagibaca bermudensis HTCC2601T and Maritimibacter alkaliphilus HTCC2654T, the type strains of two marine Roseobacter genera.</title>
        <authorList>
            <person name="Thrash J.C."/>
            <person name="Cho J.C."/>
            <person name="Ferriera S."/>
            <person name="Johnson J."/>
            <person name="Vergin K.L."/>
            <person name="Giovannoni S.J."/>
        </authorList>
    </citation>
    <scope>NUCLEOTIDE SEQUENCE [LARGE SCALE GENOMIC DNA]</scope>
    <source>
        <strain evidence="5 6">HTCC2654</strain>
    </source>
</reference>
<dbReference type="InterPro" id="IPR000485">
    <property type="entry name" value="AsnC-type_HTH_dom"/>
</dbReference>
<dbReference type="SUPFAM" id="SSF54909">
    <property type="entry name" value="Dimeric alpha+beta barrel"/>
    <property type="match status" value="1"/>
</dbReference>
<dbReference type="Pfam" id="PF01037">
    <property type="entry name" value="AsnC_trans_reg"/>
    <property type="match status" value="1"/>
</dbReference>
<feature type="domain" description="HTH asnC-type" evidence="4">
    <location>
        <begin position="16"/>
        <end position="77"/>
    </location>
</feature>
<dbReference type="EMBL" id="AAMT01000001">
    <property type="protein sequence ID" value="EAQ14863.1"/>
    <property type="molecule type" value="Genomic_DNA"/>
</dbReference>
<proteinExistence type="predicted"/>
<dbReference type="HOGENOM" id="CLU_091233_0_2_5"/>
<evidence type="ECO:0000256" key="2">
    <source>
        <dbReference type="ARBA" id="ARBA00023125"/>
    </source>
</evidence>
<dbReference type="Gene3D" id="1.10.10.10">
    <property type="entry name" value="Winged helix-like DNA-binding domain superfamily/Winged helix DNA-binding domain"/>
    <property type="match status" value="1"/>
</dbReference>
<dbReference type="SMART" id="SM00344">
    <property type="entry name" value="HTH_ASNC"/>
    <property type="match status" value="1"/>
</dbReference>
<evidence type="ECO:0000313" key="5">
    <source>
        <dbReference type="EMBL" id="EAQ14863.1"/>
    </source>
</evidence>
<dbReference type="PROSITE" id="PS50956">
    <property type="entry name" value="HTH_ASNC_2"/>
    <property type="match status" value="1"/>
</dbReference>